<dbReference type="OrthoDB" id="7060130at2"/>
<evidence type="ECO:0000313" key="1">
    <source>
        <dbReference type="EMBL" id="TDN49533.1"/>
    </source>
</evidence>
<dbReference type="Proteomes" id="UP000295129">
    <property type="component" value="Unassembled WGS sequence"/>
</dbReference>
<comment type="caution">
    <text evidence="1">The sequence shown here is derived from an EMBL/GenBank/DDBJ whole genome shotgun (WGS) entry which is preliminary data.</text>
</comment>
<gene>
    <name evidence="1" type="ORF">C7389_11111</name>
</gene>
<dbReference type="EMBL" id="SNVV01000011">
    <property type="protein sequence ID" value="TDN49533.1"/>
    <property type="molecule type" value="Genomic_DNA"/>
</dbReference>
<dbReference type="NCBIfam" id="TIGR03993">
    <property type="entry name" value="hydrog_HybE"/>
    <property type="match status" value="1"/>
</dbReference>
<organism evidence="1 2">
    <name type="scientific">Azoarcus indigens</name>
    <dbReference type="NCBI Taxonomy" id="29545"/>
    <lineage>
        <taxon>Bacteria</taxon>
        <taxon>Pseudomonadati</taxon>
        <taxon>Pseudomonadota</taxon>
        <taxon>Betaproteobacteria</taxon>
        <taxon>Rhodocyclales</taxon>
        <taxon>Zoogloeaceae</taxon>
        <taxon>Azoarcus</taxon>
    </lineage>
</organism>
<dbReference type="AlphaFoldDB" id="A0A4R6DWE9"/>
<dbReference type="Gene3D" id="3.30.1460.40">
    <property type="entry name" value="[NiFe]-hydrogenase assembly chaperone, HybE"/>
    <property type="match status" value="1"/>
</dbReference>
<keyword evidence="2" id="KW-1185">Reference proteome</keyword>
<evidence type="ECO:0000313" key="2">
    <source>
        <dbReference type="Proteomes" id="UP000295129"/>
    </source>
</evidence>
<accession>A0A4R6DWE9</accession>
<name>A0A4R6DWE9_9RHOO</name>
<dbReference type="Pfam" id="PF11939">
    <property type="entry name" value="NiFe-hyd_HybE"/>
    <property type="match status" value="1"/>
</dbReference>
<sequence length="183" mass="19017">MHAQPPAGHAGNPADALQRAFARIAATRMAGLPVCNPALAVAVPAMRRHDGEWLGVLLTPWALSLVILPGGGGRFRAIAVGESQDWAFPSGSYTFLGSSEDGLGPYQTCSLFSPVFEFDDQAAAEAVALAAFDALLQPGEGALDSTAAAREDAEAARLAGRPLSNQAVSRRAFLRGSLFGGRE</sequence>
<dbReference type="InterPro" id="IPR023994">
    <property type="entry name" value="NiFe-hyd_HybE"/>
</dbReference>
<dbReference type="RefSeq" id="WP_133592251.1">
    <property type="nucleotide sequence ID" value="NZ_SNVV01000011.1"/>
</dbReference>
<proteinExistence type="predicted"/>
<dbReference type="InterPro" id="IPR038530">
    <property type="entry name" value="NiFe-hyd_HybE_sf"/>
</dbReference>
<reference evidence="1 2" key="1">
    <citation type="submission" date="2019-03" db="EMBL/GenBank/DDBJ databases">
        <title>Genomic Encyclopedia of Type Strains, Phase IV (KMG-IV): sequencing the most valuable type-strain genomes for metagenomic binning, comparative biology and taxonomic classification.</title>
        <authorList>
            <person name="Goeker M."/>
        </authorList>
    </citation>
    <scope>NUCLEOTIDE SEQUENCE [LARGE SCALE GENOMIC DNA]</scope>
    <source>
        <strain evidence="1 2">DSM 12121</strain>
    </source>
</reference>
<protein>
    <submittedName>
        <fullName evidence="1">[NiFe] hydrogenase assembly HybE family chaperone</fullName>
    </submittedName>
</protein>